<dbReference type="CDD" id="cd15543">
    <property type="entry name" value="PHD_RSF1"/>
    <property type="match status" value="1"/>
</dbReference>
<feature type="compositionally biased region" description="Acidic residues" evidence="5">
    <location>
        <begin position="782"/>
        <end position="793"/>
    </location>
</feature>
<feature type="compositionally biased region" description="Basic and acidic residues" evidence="5">
    <location>
        <begin position="970"/>
        <end position="981"/>
    </location>
</feature>
<reference evidence="7" key="1">
    <citation type="submission" date="2019-11" db="UniProtKB">
        <authorList>
            <consortium name="WormBaseParasite"/>
        </authorList>
    </citation>
    <scope>IDENTIFICATION</scope>
</reference>
<dbReference type="Gene3D" id="3.30.40.10">
    <property type="entry name" value="Zinc/RING finger domain, C3HC4 (zinc finger)"/>
    <property type="match status" value="1"/>
</dbReference>
<feature type="compositionally biased region" description="Polar residues" evidence="5">
    <location>
        <begin position="941"/>
        <end position="950"/>
    </location>
</feature>
<feature type="compositionally biased region" description="Acidic residues" evidence="5">
    <location>
        <begin position="992"/>
        <end position="1003"/>
    </location>
</feature>
<name>A0A5K3FH77_MESCO</name>
<feature type="compositionally biased region" description="Low complexity" evidence="5">
    <location>
        <begin position="771"/>
        <end position="781"/>
    </location>
</feature>
<evidence type="ECO:0000256" key="4">
    <source>
        <dbReference type="PROSITE-ProRule" id="PRU00146"/>
    </source>
</evidence>
<feature type="compositionally biased region" description="Basic and acidic residues" evidence="5">
    <location>
        <begin position="277"/>
        <end position="299"/>
    </location>
</feature>
<dbReference type="InterPro" id="IPR019787">
    <property type="entry name" value="Znf_PHD-finger"/>
</dbReference>
<dbReference type="InterPro" id="IPR013083">
    <property type="entry name" value="Znf_RING/FYVE/PHD"/>
</dbReference>
<feature type="compositionally biased region" description="Basic residues" evidence="5">
    <location>
        <begin position="815"/>
        <end position="840"/>
    </location>
</feature>
<dbReference type="GO" id="GO:0045892">
    <property type="term" value="P:negative regulation of DNA-templated transcription"/>
    <property type="evidence" value="ECO:0007669"/>
    <property type="project" value="TreeGrafter"/>
</dbReference>
<feature type="compositionally biased region" description="Low complexity" evidence="5">
    <location>
        <begin position="794"/>
        <end position="809"/>
    </location>
</feature>
<feature type="domain" description="PHD-type" evidence="6">
    <location>
        <begin position="514"/>
        <end position="564"/>
    </location>
</feature>
<feature type="region of interest" description="Disordered" evidence="5">
    <location>
        <begin position="712"/>
        <end position="1052"/>
    </location>
</feature>
<dbReference type="GO" id="GO:0008270">
    <property type="term" value="F:zinc ion binding"/>
    <property type="evidence" value="ECO:0007669"/>
    <property type="project" value="UniProtKB-KW"/>
</dbReference>
<feature type="compositionally biased region" description="Acidic residues" evidence="5">
    <location>
        <begin position="300"/>
        <end position="309"/>
    </location>
</feature>
<dbReference type="InterPro" id="IPR030513">
    <property type="entry name" value="Dehydrin_CS"/>
</dbReference>
<evidence type="ECO:0000256" key="5">
    <source>
        <dbReference type="SAM" id="MobiDB-lite"/>
    </source>
</evidence>
<dbReference type="PROSITE" id="PS50016">
    <property type="entry name" value="ZF_PHD_2"/>
    <property type="match status" value="1"/>
</dbReference>
<dbReference type="SUPFAM" id="SSF57903">
    <property type="entry name" value="FYVE/PHD zinc finger"/>
    <property type="match status" value="1"/>
</dbReference>
<organism evidence="7">
    <name type="scientific">Mesocestoides corti</name>
    <name type="common">Flatworm</name>
    <dbReference type="NCBI Taxonomy" id="53468"/>
    <lineage>
        <taxon>Eukaryota</taxon>
        <taxon>Metazoa</taxon>
        <taxon>Spiralia</taxon>
        <taxon>Lophotrochozoa</taxon>
        <taxon>Platyhelminthes</taxon>
        <taxon>Cestoda</taxon>
        <taxon>Eucestoda</taxon>
        <taxon>Cyclophyllidea</taxon>
        <taxon>Mesocestoididae</taxon>
        <taxon>Mesocestoides</taxon>
    </lineage>
</organism>
<dbReference type="PANTHER" id="PTHR14296">
    <property type="entry name" value="REMODELING AND SPACING FACTOR 1"/>
    <property type="match status" value="1"/>
</dbReference>
<dbReference type="SMART" id="SM00249">
    <property type="entry name" value="PHD"/>
    <property type="match status" value="1"/>
</dbReference>
<dbReference type="InterPro" id="IPR001965">
    <property type="entry name" value="Znf_PHD"/>
</dbReference>
<evidence type="ECO:0000256" key="2">
    <source>
        <dbReference type="ARBA" id="ARBA00022771"/>
    </source>
</evidence>
<accession>A0A5K3FH77</accession>
<protein>
    <submittedName>
        <fullName evidence="7">PHD-type domain-containing protein</fullName>
    </submittedName>
</protein>
<dbReference type="GO" id="GO:0031213">
    <property type="term" value="C:RSF complex"/>
    <property type="evidence" value="ECO:0007669"/>
    <property type="project" value="InterPro"/>
</dbReference>
<keyword evidence="2 4" id="KW-0863">Zinc-finger</keyword>
<dbReference type="WBParaSite" id="MCU_007355-RC">
    <property type="protein sequence ID" value="MCU_007355-RC"/>
    <property type="gene ID" value="MCU_007355"/>
</dbReference>
<dbReference type="Pfam" id="PF00628">
    <property type="entry name" value="PHD"/>
    <property type="match status" value="1"/>
</dbReference>
<feature type="compositionally biased region" description="Basic residues" evidence="5">
    <location>
        <begin position="410"/>
        <end position="421"/>
    </location>
</feature>
<feature type="compositionally biased region" description="Basic and acidic residues" evidence="5">
    <location>
        <begin position="333"/>
        <end position="347"/>
    </location>
</feature>
<feature type="compositionally biased region" description="Acidic residues" evidence="5">
    <location>
        <begin position="438"/>
        <end position="450"/>
    </location>
</feature>
<dbReference type="GO" id="GO:0042393">
    <property type="term" value="F:histone binding"/>
    <property type="evidence" value="ECO:0007669"/>
    <property type="project" value="TreeGrafter"/>
</dbReference>
<feature type="compositionally biased region" description="Basic residues" evidence="5">
    <location>
        <begin position="389"/>
        <end position="402"/>
    </location>
</feature>
<feature type="compositionally biased region" description="Polar residues" evidence="5">
    <location>
        <begin position="1020"/>
        <end position="1037"/>
    </location>
</feature>
<dbReference type="PANTHER" id="PTHR14296:SF16">
    <property type="entry name" value="REMODELING AND SPACING FACTOR 1"/>
    <property type="match status" value="1"/>
</dbReference>
<dbReference type="InterPro" id="IPR019786">
    <property type="entry name" value="Zinc_finger_PHD-type_CS"/>
</dbReference>
<sequence>MYSLKPCPDSSNAVENKSINFKIYELPEFAEVCCFIHYFGEKLGVLFTFPRVARLLSCETDADLQSLTTLLVKLLNKMRIRTQLNRWQPALGRFLQRYAYNSEDLLGVGNDLNGPSRSSPLTTSTTAAAPSSPFFSLPLELRLRVLLFCLEAQFHLNPAFKEKVKTIDAHVLRSRPFGVDVLGNAYWLLIDTEFNFLLYCESADDSTLKLISDTFASLEGVIEGLKDEKYAKTPLSELYSSCGYVPKPEPPESMDAPSSDVEETKPIEGVERVKVEEPDGCGKSEAVVHSEEQAAVKEAGEEEEEEEKPEMEAGVDKAAVSATFEEEPLCPQKDTDTAEHPAKEPTCLRRSGRLRKQVEFLTMEAFTSSKPRAKKGSSSNSVSGAKPSSSKKKKKNKKRERGRTKEKANRSKKKHRRKKSKNGGNGNGSPWARSLEESNTEDDAWTDAIDEMLNNGLADDDDNSNSSLPEDEKHAPKDWLEDLESDFDPNAEDVDEPVAGGRNLQRQKAQALDEAPCQICTKSNHPEWLLLCDSCDLGFHAQCLRPPLHLIPEGDWFCPRCLHSRLVEALSEQLVSLKAKSRKSDSAARMQERLNFVNISVTNILRDERTRRPPAAAAAVDDSESYYSDSDSSGGSSNASDDKTASRLKRKRPRYNNSSASSEEGEEEAAAAEETPRIRATRRQGVRYNVNAAFEELDEMLAADEKYAMEKLERDQVKKNPPAESLDDVGSNGPPLIGAPLHKAVRKKAISSSSSSESDGAGRRRRRRRVSSGSEDFQPSNEQDDEEEEDDELASPSASSEDPPSSENSWEVGRRSRGLRRRATSGRNRGRRKRTSRRRIPRFEGSSSNDDSGPRVRRSARTRVNYNEIDTTEDEDEVEKKENDDNPFSGQRRRRTVASSGSEYAPSDQEVAEADAGEGAEASGAVKPSPSHVSQLPVASRGTSDSSGSEDQVGDESGSPQRAPASPSETGRDVMVKKEMSPRGSHATPSDLDIDESEEEEGDAAVSVTSQNLVIDEHTSPTPGNERSPTIRATSEVSGGPMDAARSGSPSF</sequence>
<proteinExistence type="predicted"/>
<evidence type="ECO:0000256" key="1">
    <source>
        <dbReference type="ARBA" id="ARBA00022723"/>
    </source>
</evidence>
<feature type="region of interest" description="Disordered" evidence="5">
    <location>
        <begin position="610"/>
        <end position="676"/>
    </location>
</feature>
<keyword evidence="1" id="KW-0479">Metal-binding</keyword>
<dbReference type="PROSITE" id="PS01359">
    <property type="entry name" value="ZF_PHD_1"/>
    <property type="match status" value="1"/>
</dbReference>
<feature type="compositionally biased region" description="Low complexity" evidence="5">
    <location>
        <begin position="615"/>
        <end position="639"/>
    </location>
</feature>
<evidence type="ECO:0000259" key="6">
    <source>
        <dbReference type="PROSITE" id="PS50016"/>
    </source>
</evidence>
<evidence type="ECO:0000313" key="7">
    <source>
        <dbReference type="WBParaSite" id="MCU_007355-RC"/>
    </source>
</evidence>
<dbReference type="AlphaFoldDB" id="A0A5K3FH77"/>
<keyword evidence="3" id="KW-0862">Zinc</keyword>
<dbReference type="InterPro" id="IPR011011">
    <property type="entry name" value="Znf_FYVE_PHD"/>
</dbReference>
<feature type="compositionally biased region" description="Low complexity" evidence="5">
    <location>
        <begin position="376"/>
        <end position="388"/>
    </location>
</feature>
<dbReference type="PROSITE" id="PS00315">
    <property type="entry name" value="DEHYDRIN_1"/>
    <property type="match status" value="1"/>
</dbReference>
<dbReference type="InterPro" id="IPR028938">
    <property type="entry name" value="Rsf1-like"/>
</dbReference>
<evidence type="ECO:0000256" key="3">
    <source>
        <dbReference type="ARBA" id="ARBA00022833"/>
    </source>
</evidence>
<feature type="region of interest" description="Disordered" evidence="5">
    <location>
        <begin position="277"/>
        <end position="474"/>
    </location>
</feature>